<dbReference type="SUPFAM" id="SSF52833">
    <property type="entry name" value="Thioredoxin-like"/>
    <property type="match status" value="1"/>
</dbReference>
<dbReference type="PANTHER" id="PTHR42852">
    <property type="entry name" value="THIOL:DISULFIDE INTERCHANGE PROTEIN DSBE"/>
    <property type="match status" value="1"/>
</dbReference>
<proteinExistence type="predicted"/>
<sequence>MNKKVVSITILAVVVICVIGALLWSARGEKPANTPGAGAPRAGGEEQKSGQTGTEVGQVAPDFSLGTPEGKTVSLASLRGKPVMLNFWATWCPPCREEMPAVQQFFTTRGQEIQVVAVNLTSSERTPGEVPRFLKDGGYTFPVLLDVKGDVAKQYLIRYIPTTFFIDAQGVIRYVHTGPMNREIMQEGFSRAKGS</sequence>
<dbReference type="PROSITE" id="PS51352">
    <property type="entry name" value="THIOREDOXIN_2"/>
    <property type="match status" value="1"/>
</dbReference>
<dbReference type="RefSeq" id="WP_341473888.1">
    <property type="nucleotide sequence ID" value="NZ_WHYR01000024.1"/>
</dbReference>
<comment type="caution">
    <text evidence="3">The sequence shown here is derived from an EMBL/GenBank/DDBJ whole genome shotgun (WGS) entry which is preliminary data.</text>
</comment>
<feature type="compositionally biased region" description="Low complexity" evidence="1">
    <location>
        <begin position="31"/>
        <end position="42"/>
    </location>
</feature>
<dbReference type="EMBL" id="WHYR01000024">
    <property type="protein sequence ID" value="MQL52575.1"/>
    <property type="molecule type" value="Genomic_DNA"/>
</dbReference>
<dbReference type="InterPro" id="IPR000866">
    <property type="entry name" value="AhpC/TSA"/>
</dbReference>
<dbReference type="InterPro" id="IPR013766">
    <property type="entry name" value="Thioredoxin_domain"/>
</dbReference>
<gene>
    <name evidence="3" type="ORF">GFC01_09935</name>
</gene>
<dbReference type="GO" id="GO:0016209">
    <property type="term" value="F:antioxidant activity"/>
    <property type="evidence" value="ECO:0007669"/>
    <property type="project" value="InterPro"/>
</dbReference>
<evidence type="ECO:0000259" key="2">
    <source>
        <dbReference type="PROSITE" id="PS51352"/>
    </source>
</evidence>
<reference evidence="3 4" key="1">
    <citation type="submission" date="2019-10" db="EMBL/GenBank/DDBJ databases">
        <title>Comparative genomics of sulfur disproportionating microorganisms.</title>
        <authorList>
            <person name="Ward L.M."/>
            <person name="Bertran E."/>
            <person name="Johnston D."/>
        </authorList>
    </citation>
    <scope>NUCLEOTIDE SEQUENCE [LARGE SCALE GENOMIC DNA]</scope>
    <source>
        <strain evidence="3 4">DSM 14055</strain>
    </source>
</reference>
<accession>A0A6N7IR44</accession>
<dbReference type="PROSITE" id="PS00194">
    <property type="entry name" value="THIOREDOXIN_1"/>
    <property type="match status" value="1"/>
</dbReference>
<organism evidence="3 4">
    <name type="scientific">Desulfofundulus thermobenzoicus</name>
    <dbReference type="NCBI Taxonomy" id="29376"/>
    <lineage>
        <taxon>Bacteria</taxon>
        <taxon>Bacillati</taxon>
        <taxon>Bacillota</taxon>
        <taxon>Clostridia</taxon>
        <taxon>Eubacteriales</taxon>
        <taxon>Peptococcaceae</taxon>
        <taxon>Desulfofundulus</taxon>
    </lineage>
</organism>
<evidence type="ECO:0000313" key="4">
    <source>
        <dbReference type="Proteomes" id="UP000441717"/>
    </source>
</evidence>
<dbReference type="CDD" id="cd02966">
    <property type="entry name" value="TlpA_like_family"/>
    <property type="match status" value="1"/>
</dbReference>
<dbReference type="Pfam" id="PF00578">
    <property type="entry name" value="AhpC-TSA"/>
    <property type="match status" value="1"/>
</dbReference>
<name>A0A6N7IR44_9FIRM</name>
<dbReference type="PANTHER" id="PTHR42852:SF17">
    <property type="entry name" value="THIOREDOXIN-LIKE PROTEIN HI_1115"/>
    <property type="match status" value="1"/>
</dbReference>
<dbReference type="InterPro" id="IPR036249">
    <property type="entry name" value="Thioredoxin-like_sf"/>
</dbReference>
<dbReference type="Proteomes" id="UP000441717">
    <property type="component" value="Unassembled WGS sequence"/>
</dbReference>
<feature type="domain" description="Thioredoxin" evidence="2">
    <location>
        <begin position="54"/>
        <end position="194"/>
    </location>
</feature>
<dbReference type="AlphaFoldDB" id="A0A6N7IR44"/>
<keyword evidence="4" id="KW-1185">Reference proteome</keyword>
<evidence type="ECO:0000313" key="3">
    <source>
        <dbReference type="EMBL" id="MQL52575.1"/>
    </source>
</evidence>
<evidence type="ECO:0000256" key="1">
    <source>
        <dbReference type="SAM" id="MobiDB-lite"/>
    </source>
</evidence>
<dbReference type="Gene3D" id="3.40.30.10">
    <property type="entry name" value="Glutaredoxin"/>
    <property type="match status" value="1"/>
</dbReference>
<feature type="region of interest" description="Disordered" evidence="1">
    <location>
        <begin position="29"/>
        <end position="65"/>
    </location>
</feature>
<protein>
    <submittedName>
        <fullName evidence="3">Redoxin domain-containing protein</fullName>
    </submittedName>
</protein>
<dbReference type="InterPro" id="IPR050553">
    <property type="entry name" value="Thioredoxin_ResA/DsbE_sf"/>
</dbReference>
<dbReference type="InterPro" id="IPR017937">
    <property type="entry name" value="Thioredoxin_CS"/>
</dbReference>
<dbReference type="GO" id="GO:0016491">
    <property type="term" value="F:oxidoreductase activity"/>
    <property type="evidence" value="ECO:0007669"/>
    <property type="project" value="InterPro"/>
</dbReference>